<dbReference type="RefSeq" id="WP_128625563.1">
    <property type="nucleotide sequence ID" value="NZ_ML133518.1"/>
</dbReference>
<dbReference type="Pfam" id="PF07237">
    <property type="entry name" value="DUF1428"/>
    <property type="match status" value="2"/>
</dbReference>
<dbReference type="EMBL" id="RKST01000052">
    <property type="protein sequence ID" value="RUM95311.1"/>
    <property type="molecule type" value="Genomic_DNA"/>
</dbReference>
<organism evidence="1 2">
    <name type="scientific">Borborobacter arsenicus</name>
    <dbReference type="NCBI Taxonomy" id="1851146"/>
    <lineage>
        <taxon>Bacteria</taxon>
        <taxon>Pseudomonadati</taxon>
        <taxon>Pseudomonadota</taxon>
        <taxon>Alphaproteobacteria</taxon>
        <taxon>Hyphomicrobiales</taxon>
        <taxon>Phyllobacteriaceae</taxon>
        <taxon>Borborobacter</taxon>
    </lineage>
</organism>
<dbReference type="Gene3D" id="3.30.70.100">
    <property type="match status" value="2"/>
</dbReference>
<evidence type="ECO:0000313" key="1">
    <source>
        <dbReference type="EMBL" id="RUM95311.1"/>
    </source>
</evidence>
<protein>
    <submittedName>
        <fullName evidence="1">DUF1428 domain-containing protein</fullName>
    </submittedName>
</protein>
<dbReference type="InterPro" id="IPR009874">
    <property type="entry name" value="DUF1428"/>
</dbReference>
<keyword evidence="2" id="KW-1185">Reference proteome</keyword>
<dbReference type="Proteomes" id="UP000281647">
    <property type="component" value="Unassembled WGS sequence"/>
</dbReference>
<reference evidence="1 2" key="1">
    <citation type="submission" date="2018-11" db="EMBL/GenBank/DDBJ databases">
        <title>Pseudaminobacter arsenicus sp. nov., an arsenic-resistant bacterium isolated from arsenic-rich aquifers.</title>
        <authorList>
            <person name="Mu Y."/>
        </authorList>
    </citation>
    <scope>NUCLEOTIDE SEQUENCE [LARGE SCALE GENOMIC DNA]</scope>
    <source>
        <strain evidence="1 2">CB3</strain>
    </source>
</reference>
<comment type="caution">
    <text evidence="1">The sequence shown here is derived from an EMBL/GenBank/DDBJ whole genome shotgun (WGS) entry which is preliminary data.</text>
</comment>
<accession>A0A432UZI9</accession>
<sequence>MAYYTGSVAAVPTANKQKYVEHIKAAWPLFQNYGVTRMVESWGVDVPRGKVNDLYGAVNAKKDETVVYSWLEWPDKTTADAAWQKMQNDPAMKEMAQMPFDGSRMIFGGFEPIFVEGTDRNVGYVQGFALAVPGKNRAAYVKMAADAWEGAFKPNGCLGIVEAWGVDVPHGKQTDFYRATKAEDGEVPVFSWTAWPDRVTCDAAAKAMEASMEGQEFPEMPFDGMRMMWGGFEPIFDSVKSR</sequence>
<dbReference type="OrthoDB" id="9792392at2"/>
<name>A0A432UZI9_9HYPH</name>
<dbReference type="SUPFAM" id="SSF54909">
    <property type="entry name" value="Dimeric alpha+beta barrel"/>
    <property type="match status" value="2"/>
</dbReference>
<proteinExistence type="predicted"/>
<dbReference type="InterPro" id="IPR011008">
    <property type="entry name" value="Dimeric_a/b-barrel"/>
</dbReference>
<evidence type="ECO:0000313" key="2">
    <source>
        <dbReference type="Proteomes" id="UP000281647"/>
    </source>
</evidence>
<gene>
    <name evidence="1" type="ORF">EET67_24035</name>
</gene>
<dbReference type="AlphaFoldDB" id="A0A432UZI9"/>